<feature type="transmembrane region" description="Helical" evidence="8">
    <location>
        <begin position="79"/>
        <end position="98"/>
    </location>
</feature>
<dbReference type="PANTHER" id="PTHR34975">
    <property type="entry name" value="SPORE GERMINATION PROTEIN A2"/>
    <property type="match status" value="1"/>
</dbReference>
<evidence type="ECO:0000313" key="10">
    <source>
        <dbReference type="Proteomes" id="UP000198619"/>
    </source>
</evidence>
<evidence type="ECO:0000256" key="5">
    <source>
        <dbReference type="ARBA" id="ARBA00022692"/>
    </source>
</evidence>
<feature type="transmembrane region" description="Helical" evidence="8">
    <location>
        <begin position="6"/>
        <end position="26"/>
    </location>
</feature>
<feature type="transmembrane region" description="Helical" evidence="8">
    <location>
        <begin position="304"/>
        <end position="321"/>
    </location>
</feature>
<organism evidence="9 10">
    <name type="scientific">Clostridium frigidicarnis</name>
    <dbReference type="NCBI Taxonomy" id="84698"/>
    <lineage>
        <taxon>Bacteria</taxon>
        <taxon>Bacillati</taxon>
        <taxon>Bacillota</taxon>
        <taxon>Clostridia</taxon>
        <taxon>Eubacteriales</taxon>
        <taxon>Clostridiaceae</taxon>
        <taxon>Clostridium</taxon>
    </lineage>
</organism>
<keyword evidence="5 8" id="KW-0812">Transmembrane</keyword>
<comment type="subcellular location">
    <subcellularLocation>
        <location evidence="1">Membrane</location>
        <topology evidence="1">Multi-pass membrane protein</topology>
    </subcellularLocation>
</comment>
<dbReference type="GO" id="GO:0009847">
    <property type="term" value="P:spore germination"/>
    <property type="evidence" value="ECO:0007669"/>
    <property type="project" value="InterPro"/>
</dbReference>
<sequence length="367" mass="41563">MKETIRPFGLFASLVVTAIGVGIFSYPRELTETVETNGWIITLIAGAFFSVIVYIISKIIKLNNYNSFNTIVIDLLGKWVGHIIILIFTFYLILATSIQVRSFVDVLKKYLLERTPTEFLLITIILSGAFVTSYSRSTLARFNEILFFIMFIPTIFIGLVLLKGCDMTNILPIGQVSMDNYFKSFYSTIGVFAGFEIMFLFSPILSDRKKILKSSLSASAFISVFYSIVVIACLAIFSKYELKKIMWPTITMVTAVDIPGAFIERWEGFIMALWIVFNFSTVCNLIFFSSNILKESFNLKREKIVSVIIVPIIYAIALYPSNTEAVIKIGKNLFLPIMILNIIIIPIILLVATKFRIYRKGGVENEK</sequence>
<evidence type="ECO:0000256" key="2">
    <source>
        <dbReference type="ARBA" id="ARBA00007998"/>
    </source>
</evidence>
<dbReference type="EMBL" id="FOKI01000020">
    <property type="protein sequence ID" value="SFB24229.1"/>
    <property type="molecule type" value="Genomic_DNA"/>
</dbReference>
<feature type="transmembrane region" description="Helical" evidence="8">
    <location>
        <begin position="145"/>
        <end position="164"/>
    </location>
</feature>
<feature type="transmembrane region" description="Helical" evidence="8">
    <location>
        <begin position="333"/>
        <end position="352"/>
    </location>
</feature>
<accession>A0A1I0ZEL4</accession>
<evidence type="ECO:0000256" key="4">
    <source>
        <dbReference type="ARBA" id="ARBA00022544"/>
    </source>
</evidence>
<dbReference type="NCBIfam" id="TIGR00912">
    <property type="entry name" value="2A0309"/>
    <property type="match status" value="1"/>
</dbReference>
<dbReference type="RefSeq" id="WP_090041884.1">
    <property type="nucleotide sequence ID" value="NZ_FOKI01000020.1"/>
</dbReference>
<evidence type="ECO:0000256" key="7">
    <source>
        <dbReference type="ARBA" id="ARBA00023136"/>
    </source>
</evidence>
<keyword evidence="4" id="KW-0309">Germination</keyword>
<keyword evidence="6 8" id="KW-1133">Transmembrane helix</keyword>
<reference evidence="9 10" key="1">
    <citation type="submission" date="2016-10" db="EMBL/GenBank/DDBJ databases">
        <authorList>
            <person name="de Groot N.N."/>
        </authorList>
    </citation>
    <scope>NUCLEOTIDE SEQUENCE [LARGE SCALE GENOMIC DNA]</scope>
    <source>
        <strain evidence="9 10">DSM 12271</strain>
    </source>
</reference>
<feature type="transmembrane region" description="Helical" evidence="8">
    <location>
        <begin position="119"/>
        <end position="139"/>
    </location>
</feature>
<dbReference type="Proteomes" id="UP000198619">
    <property type="component" value="Unassembled WGS sequence"/>
</dbReference>
<dbReference type="OrthoDB" id="2716906at2"/>
<dbReference type="AlphaFoldDB" id="A0A1I0ZEL4"/>
<evidence type="ECO:0000313" key="9">
    <source>
        <dbReference type="EMBL" id="SFB24229.1"/>
    </source>
</evidence>
<gene>
    <name evidence="9" type="ORF">SAMN04488528_102043</name>
</gene>
<keyword evidence="7 8" id="KW-0472">Membrane</keyword>
<proteinExistence type="inferred from homology"/>
<evidence type="ECO:0000256" key="8">
    <source>
        <dbReference type="SAM" id="Phobius"/>
    </source>
</evidence>
<protein>
    <submittedName>
        <fullName evidence="9">Spore germination protein (Amino acid permease)</fullName>
    </submittedName>
</protein>
<evidence type="ECO:0000256" key="1">
    <source>
        <dbReference type="ARBA" id="ARBA00004141"/>
    </source>
</evidence>
<feature type="transmembrane region" description="Helical" evidence="8">
    <location>
        <begin position="38"/>
        <end position="59"/>
    </location>
</feature>
<comment type="similarity">
    <text evidence="2">Belongs to the amino acid-polyamine-organocation (APC) superfamily. Spore germination protein (SGP) (TC 2.A.3.9) family.</text>
</comment>
<name>A0A1I0ZEL4_9CLOT</name>
<feature type="transmembrane region" description="Helical" evidence="8">
    <location>
        <begin position="218"/>
        <end position="238"/>
    </location>
</feature>
<evidence type="ECO:0000256" key="3">
    <source>
        <dbReference type="ARBA" id="ARBA00022448"/>
    </source>
</evidence>
<dbReference type="Pfam" id="PF03845">
    <property type="entry name" value="Spore_permease"/>
    <property type="match status" value="1"/>
</dbReference>
<dbReference type="PANTHER" id="PTHR34975:SF2">
    <property type="entry name" value="SPORE GERMINATION PROTEIN A2"/>
    <property type="match status" value="1"/>
</dbReference>
<dbReference type="Gene3D" id="1.20.1740.10">
    <property type="entry name" value="Amino acid/polyamine transporter I"/>
    <property type="match status" value="1"/>
</dbReference>
<dbReference type="STRING" id="84698.SAMN04488528_102043"/>
<feature type="transmembrane region" description="Helical" evidence="8">
    <location>
        <begin position="269"/>
        <end position="292"/>
    </location>
</feature>
<evidence type="ECO:0000256" key="6">
    <source>
        <dbReference type="ARBA" id="ARBA00022989"/>
    </source>
</evidence>
<feature type="transmembrane region" description="Helical" evidence="8">
    <location>
        <begin position="185"/>
        <end position="206"/>
    </location>
</feature>
<keyword evidence="10" id="KW-1185">Reference proteome</keyword>
<dbReference type="GO" id="GO:0016020">
    <property type="term" value="C:membrane"/>
    <property type="evidence" value="ECO:0007669"/>
    <property type="project" value="UniProtKB-SubCell"/>
</dbReference>
<dbReference type="InterPro" id="IPR004761">
    <property type="entry name" value="Spore_GerAB"/>
</dbReference>
<keyword evidence="3" id="KW-0813">Transport</keyword>